<accession>A0A0D2EIW8</accession>
<comment type="subcellular location">
    <subcellularLocation>
        <location evidence="1">Membrane</location>
        <topology evidence="1">Multi-pass membrane protein</topology>
    </subcellularLocation>
</comment>
<evidence type="ECO:0000313" key="7">
    <source>
        <dbReference type="Proteomes" id="UP000053789"/>
    </source>
</evidence>
<feature type="transmembrane region" description="Helical" evidence="5">
    <location>
        <begin position="44"/>
        <end position="62"/>
    </location>
</feature>
<feature type="transmembrane region" description="Helical" evidence="5">
    <location>
        <begin position="15"/>
        <end position="37"/>
    </location>
</feature>
<feature type="transmembrane region" description="Helical" evidence="5">
    <location>
        <begin position="116"/>
        <end position="141"/>
    </location>
</feature>
<dbReference type="OrthoDB" id="3358017at2759"/>
<feature type="transmembrane region" description="Helical" evidence="5">
    <location>
        <begin position="195"/>
        <end position="215"/>
    </location>
</feature>
<dbReference type="PANTHER" id="PTHR31465:SF35">
    <property type="entry name" value="RTA1 DOMAIN PROTEIN-RELATED"/>
    <property type="match status" value="1"/>
</dbReference>
<evidence type="ECO:0008006" key="8">
    <source>
        <dbReference type="Google" id="ProtNLM"/>
    </source>
</evidence>
<keyword evidence="7" id="KW-1185">Reference proteome</keyword>
<dbReference type="Proteomes" id="UP000053789">
    <property type="component" value="Unassembled WGS sequence"/>
</dbReference>
<dbReference type="RefSeq" id="XP_016616645.1">
    <property type="nucleotide sequence ID" value="XM_016767129.1"/>
</dbReference>
<sequence length="275" mass="30593">MTDSPNPYKTYVPSVPAAIIAAIVFGVLTIAHTFFLFKKKRWSSIPIMIGGLFEVIGFLARADSHYHLDEKGPYIVQTLLIFLAPILLAASVYMFLGRLIIAAGGQAYSFIRVNWLTKIFVAGDIICFLVQAGGASILVNATSKSAVNNAQNIILFGLVLQILFFFLFLSVAVVWQVRVRSQPLWRISIESGLPLARMLWSLYLVGVLITVRSIYRLAEYKGGQDGYLITHEWPAYLLDAFLMAIVMAVTLVWYSVELSGKKAQQGLHLRVMSDV</sequence>
<dbReference type="AlphaFoldDB" id="A0A0D2EIW8"/>
<proteinExistence type="predicted"/>
<evidence type="ECO:0000256" key="5">
    <source>
        <dbReference type="SAM" id="Phobius"/>
    </source>
</evidence>
<keyword evidence="4 5" id="KW-0472">Membrane</keyword>
<reference evidence="6" key="1">
    <citation type="submission" date="2015-01" db="EMBL/GenBank/DDBJ databases">
        <title>The Genome Sequence of Cladophialophora bantiana CBS 173.52.</title>
        <authorList>
            <consortium name="The Broad Institute Genomics Platform"/>
            <person name="Cuomo C."/>
            <person name="de Hoog S."/>
            <person name="Gorbushina A."/>
            <person name="Stielow B."/>
            <person name="Teixiera M."/>
            <person name="Abouelleil A."/>
            <person name="Chapman S.B."/>
            <person name="Priest M."/>
            <person name="Young S.K."/>
            <person name="Wortman J."/>
            <person name="Nusbaum C."/>
            <person name="Birren B."/>
        </authorList>
    </citation>
    <scope>NUCLEOTIDE SEQUENCE [LARGE SCALE GENOMIC DNA]</scope>
    <source>
        <strain evidence="6">CBS 173.52</strain>
    </source>
</reference>
<dbReference type="EMBL" id="KN846994">
    <property type="protein sequence ID" value="KIW89976.1"/>
    <property type="molecule type" value="Genomic_DNA"/>
</dbReference>
<keyword evidence="3 5" id="KW-1133">Transmembrane helix</keyword>
<dbReference type="GO" id="GO:0016020">
    <property type="term" value="C:membrane"/>
    <property type="evidence" value="ECO:0007669"/>
    <property type="project" value="UniProtKB-SubCell"/>
</dbReference>
<dbReference type="PANTHER" id="PTHR31465">
    <property type="entry name" value="PROTEIN RTA1-RELATED"/>
    <property type="match status" value="1"/>
</dbReference>
<dbReference type="Pfam" id="PF04479">
    <property type="entry name" value="RTA1"/>
    <property type="match status" value="1"/>
</dbReference>
<feature type="transmembrane region" description="Helical" evidence="5">
    <location>
        <begin position="235"/>
        <end position="256"/>
    </location>
</feature>
<evidence type="ECO:0000256" key="2">
    <source>
        <dbReference type="ARBA" id="ARBA00022692"/>
    </source>
</evidence>
<feature type="transmembrane region" description="Helical" evidence="5">
    <location>
        <begin position="74"/>
        <end position="96"/>
    </location>
</feature>
<gene>
    <name evidence="6" type="ORF">Z519_09406</name>
</gene>
<evidence type="ECO:0000313" key="6">
    <source>
        <dbReference type="EMBL" id="KIW89976.1"/>
    </source>
</evidence>
<keyword evidence="2 5" id="KW-0812">Transmembrane</keyword>
<protein>
    <recommendedName>
        <fullName evidence="8">RTA1 like protein</fullName>
    </recommendedName>
</protein>
<dbReference type="GeneID" id="27702334"/>
<name>A0A0D2EIW8_CLAB1</name>
<feature type="transmembrane region" description="Helical" evidence="5">
    <location>
        <begin position="153"/>
        <end position="175"/>
    </location>
</feature>
<evidence type="ECO:0000256" key="4">
    <source>
        <dbReference type="ARBA" id="ARBA00023136"/>
    </source>
</evidence>
<organism evidence="6 7">
    <name type="scientific">Cladophialophora bantiana (strain ATCC 10958 / CBS 173.52 / CDC B-1940 / NIH 8579)</name>
    <name type="common">Xylohypha bantiana</name>
    <dbReference type="NCBI Taxonomy" id="1442370"/>
    <lineage>
        <taxon>Eukaryota</taxon>
        <taxon>Fungi</taxon>
        <taxon>Dikarya</taxon>
        <taxon>Ascomycota</taxon>
        <taxon>Pezizomycotina</taxon>
        <taxon>Eurotiomycetes</taxon>
        <taxon>Chaetothyriomycetidae</taxon>
        <taxon>Chaetothyriales</taxon>
        <taxon>Herpotrichiellaceae</taxon>
        <taxon>Cladophialophora</taxon>
    </lineage>
</organism>
<evidence type="ECO:0000256" key="3">
    <source>
        <dbReference type="ARBA" id="ARBA00022989"/>
    </source>
</evidence>
<dbReference type="VEuPathDB" id="FungiDB:Z519_09406"/>
<dbReference type="HOGENOM" id="CLU_033465_3_1_1"/>
<dbReference type="InterPro" id="IPR007568">
    <property type="entry name" value="RTA1"/>
</dbReference>
<evidence type="ECO:0000256" key="1">
    <source>
        <dbReference type="ARBA" id="ARBA00004141"/>
    </source>
</evidence>